<dbReference type="InterPro" id="IPR017452">
    <property type="entry name" value="GPCR_Rhodpsn_7TM"/>
</dbReference>
<dbReference type="EMBL" id="CACVKT020009064">
    <property type="protein sequence ID" value="CAC5419961.1"/>
    <property type="molecule type" value="Genomic_DNA"/>
</dbReference>
<feature type="domain" description="G-protein coupled receptors family 1 profile" evidence="11">
    <location>
        <begin position="48"/>
        <end position="316"/>
    </location>
</feature>
<gene>
    <name evidence="12" type="ORF">MCOR_52236</name>
</gene>
<organism evidence="12 13">
    <name type="scientific">Mytilus coruscus</name>
    <name type="common">Sea mussel</name>
    <dbReference type="NCBI Taxonomy" id="42192"/>
    <lineage>
        <taxon>Eukaryota</taxon>
        <taxon>Metazoa</taxon>
        <taxon>Spiralia</taxon>
        <taxon>Lophotrochozoa</taxon>
        <taxon>Mollusca</taxon>
        <taxon>Bivalvia</taxon>
        <taxon>Autobranchia</taxon>
        <taxon>Pteriomorphia</taxon>
        <taxon>Mytilida</taxon>
        <taxon>Mytiloidea</taxon>
        <taxon>Mytilidae</taxon>
        <taxon>Mytilinae</taxon>
        <taxon>Mytilus</taxon>
    </lineage>
</organism>
<keyword evidence="4 8" id="KW-0297">G-protein coupled receptor</keyword>
<comment type="similarity">
    <text evidence="8">Belongs to the G-protein coupled receptor 1 family.</text>
</comment>
<dbReference type="PRINTS" id="PR00237">
    <property type="entry name" value="GPCRRHODOPSN"/>
</dbReference>
<evidence type="ECO:0000256" key="1">
    <source>
        <dbReference type="ARBA" id="ARBA00004141"/>
    </source>
</evidence>
<keyword evidence="5 10" id="KW-0472">Membrane</keyword>
<sequence>MDYSNRTDKPDWDAPDRNDKDDDGSVWTPEIITRVSTVFTVMIFTLIGNILLITLILHKKSRRRKRVNIFIINLAIGDLAIAAITMTTEILFVAFGEWVLGPFMCKMSVYLQVVTLASSTFLLTGMSIDRYQVIVRPMQSLAMRPKIWRKVAIAWLMAFCFALPQLAIFVHVEQQVANTTNVKRMCLSKGYSAPWQRKFYFGFLTLYTLFVPAIIMSYCYYKIAQVVWSRVGSHKNGISSTHSRGLSIQRSLVSRPKQRVVTMTLTVIIGFLSTLTPYFTISLIRIYSDYTIQLKKALDISEIILMMHSAINPVLYGIFTFRLHHLKSLCRASSDRNRLRPNSTKSCKTEVRGCLKLKCQIKFVKRRSRYYDTSTIIANHVIKEERENFARSVRNSRNNKCNYEGLMATRINKSEKSVQVNESILFRNSVFINDLNEHCSNF</sequence>
<evidence type="ECO:0000256" key="7">
    <source>
        <dbReference type="ARBA" id="ARBA00023224"/>
    </source>
</evidence>
<dbReference type="Pfam" id="PF00001">
    <property type="entry name" value="7tm_1"/>
    <property type="match status" value="1"/>
</dbReference>
<name>A0A6J8ELK6_MYTCO</name>
<evidence type="ECO:0000256" key="4">
    <source>
        <dbReference type="ARBA" id="ARBA00023040"/>
    </source>
</evidence>
<protein>
    <submittedName>
        <fullName evidence="12">NPSR1</fullName>
    </submittedName>
</protein>
<accession>A0A6J8ELK6</accession>
<dbReference type="GO" id="GO:0005886">
    <property type="term" value="C:plasma membrane"/>
    <property type="evidence" value="ECO:0007669"/>
    <property type="project" value="TreeGrafter"/>
</dbReference>
<evidence type="ECO:0000256" key="8">
    <source>
        <dbReference type="RuleBase" id="RU000688"/>
    </source>
</evidence>
<dbReference type="PROSITE" id="PS50262">
    <property type="entry name" value="G_PROTEIN_RECEP_F1_2"/>
    <property type="match status" value="1"/>
</dbReference>
<evidence type="ECO:0000256" key="10">
    <source>
        <dbReference type="SAM" id="Phobius"/>
    </source>
</evidence>
<keyword evidence="7 8" id="KW-0807">Transducer</keyword>
<dbReference type="InterPro" id="IPR000276">
    <property type="entry name" value="GPCR_Rhodpsn"/>
</dbReference>
<feature type="transmembrane region" description="Helical" evidence="10">
    <location>
        <begin position="199"/>
        <end position="221"/>
    </location>
</feature>
<keyword evidence="3 10" id="KW-1133">Transmembrane helix</keyword>
<feature type="transmembrane region" description="Helical" evidence="10">
    <location>
        <begin position="31"/>
        <end position="57"/>
    </location>
</feature>
<dbReference type="SUPFAM" id="SSF81321">
    <property type="entry name" value="Family A G protein-coupled receptor-like"/>
    <property type="match status" value="1"/>
</dbReference>
<dbReference type="PANTHER" id="PTHR45695">
    <property type="entry name" value="LEUCOKININ RECEPTOR-RELATED"/>
    <property type="match status" value="1"/>
</dbReference>
<dbReference type="Gene3D" id="1.20.1070.10">
    <property type="entry name" value="Rhodopsin 7-helix transmembrane proteins"/>
    <property type="match status" value="1"/>
</dbReference>
<feature type="transmembrane region" description="Helical" evidence="10">
    <location>
        <begin position="107"/>
        <end position="126"/>
    </location>
</feature>
<feature type="transmembrane region" description="Helical" evidence="10">
    <location>
        <begin position="147"/>
        <end position="170"/>
    </location>
</feature>
<evidence type="ECO:0000313" key="13">
    <source>
        <dbReference type="Proteomes" id="UP000507470"/>
    </source>
</evidence>
<comment type="subcellular location">
    <subcellularLocation>
        <location evidence="1">Membrane</location>
        <topology evidence="1">Multi-pass membrane protein</topology>
    </subcellularLocation>
</comment>
<feature type="transmembrane region" description="Helical" evidence="10">
    <location>
        <begin position="300"/>
        <end position="321"/>
    </location>
</feature>
<dbReference type="AlphaFoldDB" id="A0A6J8ELK6"/>
<evidence type="ECO:0000256" key="6">
    <source>
        <dbReference type="ARBA" id="ARBA00023170"/>
    </source>
</evidence>
<dbReference type="PANTHER" id="PTHR45695:SF22">
    <property type="entry name" value="G-PROTEIN COUPLED RECEPTORS FAMILY 1 PROFILE DOMAIN-CONTAINING PROTEIN"/>
    <property type="match status" value="1"/>
</dbReference>
<keyword evidence="2 8" id="KW-0812">Transmembrane</keyword>
<evidence type="ECO:0000259" key="11">
    <source>
        <dbReference type="PROSITE" id="PS50262"/>
    </source>
</evidence>
<proteinExistence type="inferred from homology"/>
<reference evidence="12 13" key="1">
    <citation type="submission" date="2020-06" db="EMBL/GenBank/DDBJ databases">
        <authorList>
            <person name="Li R."/>
            <person name="Bekaert M."/>
        </authorList>
    </citation>
    <scope>NUCLEOTIDE SEQUENCE [LARGE SCALE GENOMIC DNA]</scope>
    <source>
        <strain evidence="13">wild</strain>
    </source>
</reference>
<keyword evidence="13" id="KW-1185">Reference proteome</keyword>
<feature type="compositionally biased region" description="Basic and acidic residues" evidence="9">
    <location>
        <begin position="1"/>
        <end position="20"/>
    </location>
</feature>
<dbReference type="Proteomes" id="UP000507470">
    <property type="component" value="Unassembled WGS sequence"/>
</dbReference>
<feature type="transmembrane region" description="Helical" evidence="10">
    <location>
        <begin position="69"/>
        <end position="95"/>
    </location>
</feature>
<evidence type="ECO:0000256" key="2">
    <source>
        <dbReference type="ARBA" id="ARBA00022692"/>
    </source>
</evidence>
<feature type="region of interest" description="Disordered" evidence="9">
    <location>
        <begin position="1"/>
        <end position="23"/>
    </location>
</feature>
<evidence type="ECO:0000313" key="12">
    <source>
        <dbReference type="EMBL" id="CAC5419961.1"/>
    </source>
</evidence>
<evidence type="ECO:0000256" key="9">
    <source>
        <dbReference type="SAM" id="MobiDB-lite"/>
    </source>
</evidence>
<keyword evidence="6 8" id="KW-0675">Receptor</keyword>
<dbReference type="GO" id="GO:0004930">
    <property type="term" value="F:G protein-coupled receptor activity"/>
    <property type="evidence" value="ECO:0007669"/>
    <property type="project" value="UniProtKB-KW"/>
</dbReference>
<evidence type="ECO:0000256" key="5">
    <source>
        <dbReference type="ARBA" id="ARBA00023136"/>
    </source>
</evidence>
<feature type="transmembrane region" description="Helical" evidence="10">
    <location>
        <begin position="260"/>
        <end position="280"/>
    </location>
</feature>
<dbReference type="OrthoDB" id="5987909at2759"/>
<dbReference type="PROSITE" id="PS00237">
    <property type="entry name" value="G_PROTEIN_RECEP_F1_1"/>
    <property type="match status" value="1"/>
</dbReference>
<evidence type="ECO:0000256" key="3">
    <source>
        <dbReference type="ARBA" id="ARBA00022989"/>
    </source>
</evidence>